<dbReference type="Proteomes" id="UP001156484">
    <property type="component" value="Chromosome"/>
</dbReference>
<accession>A0ACD4DGE5</accession>
<reference evidence="1" key="1">
    <citation type="submission" date="2022-10" db="EMBL/GenBank/DDBJ databases">
        <title>Rhodococcus ferula Z13 complete genome.</title>
        <authorList>
            <person name="Long X."/>
            <person name="Zang M."/>
        </authorList>
    </citation>
    <scope>NUCLEOTIDE SEQUENCE</scope>
    <source>
        <strain evidence="1">Z13</strain>
    </source>
</reference>
<keyword evidence="2" id="KW-1185">Reference proteome</keyword>
<evidence type="ECO:0000313" key="1">
    <source>
        <dbReference type="EMBL" id="UYP19091.1"/>
    </source>
</evidence>
<gene>
    <name evidence="1" type="ORF">OED52_00370</name>
</gene>
<evidence type="ECO:0000313" key="2">
    <source>
        <dbReference type="Proteomes" id="UP001156484"/>
    </source>
</evidence>
<name>A0ACD4DGE5_9NOCA</name>
<proteinExistence type="predicted"/>
<dbReference type="EMBL" id="CP107551">
    <property type="protein sequence ID" value="UYP19091.1"/>
    <property type="molecule type" value="Genomic_DNA"/>
</dbReference>
<protein>
    <submittedName>
        <fullName evidence="1">SDR family NAD(P)-dependent oxidoreductase</fullName>
    </submittedName>
</protein>
<sequence>MSPRIAQIRRWRAGAAVRARLRDLTGTLVVVTGGASGIGRAAARAFAAEGAIVVVADKDLDGARETVALIDIPPPTAGGSTAVFGGGAHAYRVDVADEQQVREFARTVRDRHGVPDVLVNNAGIGVIGAFADTPQSTFEHVMGVNFWGVVYGCRVFSEQMIERGTGGHIVNVSSAAAFMPQRDLAAYSTSKAAVFMLSECLRAELLEHGIGVTVVCPDLVDTDLTRTTEYVAPSNELRSARRRRTLAMYRRLHIPPEKVADAIVGAVRHNRPVVTVAPGAKIRKWLMRFAPRVMRVGARFDIGR</sequence>
<organism evidence="1 2">
    <name type="scientific">Rhodococcus sacchari</name>
    <dbReference type="NCBI Taxonomy" id="2962047"/>
    <lineage>
        <taxon>Bacteria</taxon>
        <taxon>Bacillati</taxon>
        <taxon>Actinomycetota</taxon>
        <taxon>Actinomycetes</taxon>
        <taxon>Mycobacteriales</taxon>
        <taxon>Nocardiaceae</taxon>
        <taxon>Rhodococcus</taxon>
    </lineage>
</organism>